<accession>A0A2R6W8P4</accession>
<reference evidence="3" key="1">
    <citation type="journal article" date="2017" name="Cell">
        <title>Insights into land plant evolution garnered from the Marchantia polymorpha genome.</title>
        <authorList>
            <person name="Bowman J.L."/>
            <person name="Kohchi T."/>
            <person name="Yamato K.T."/>
            <person name="Jenkins J."/>
            <person name="Shu S."/>
            <person name="Ishizaki K."/>
            <person name="Yamaoka S."/>
            <person name="Nishihama R."/>
            <person name="Nakamura Y."/>
            <person name="Berger F."/>
            <person name="Adam C."/>
            <person name="Aki S.S."/>
            <person name="Althoff F."/>
            <person name="Araki T."/>
            <person name="Arteaga-Vazquez M.A."/>
            <person name="Balasubrmanian S."/>
            <person name="Barry K."/>
            <person name="Bauer D."/>
            <person name="Boehm C.R."/>
            <person name="Briginshaw L."/>
            <person name="Caballero-Perez J."/>
            <person name="Catarino B."/>
            <person name="Chen F."/>
            <person name="Chiyoda S."/>
            <person name="Chovatia M."/>
            <person name="Davies K.M."/>
            <person name="Delmans M."/>
            <person name="Demura T."/>
            <person name="Dierschke T."/>
            <person name="Dolan L."/>
            <person name="Dorantes-Acosta A.E."/>
            <person name="Eklund D.M."/>
            <person name="Florent S.N."/>
            <person name="Flores-Sandoval E."/>
            <person name="Fujiyama A."/>
            <person name="Fukuzawa H."/>
            <person name="Galik B."/>
            <person name="Grimanelli D."/>
            <person name="Grimwood J."/>
            <person name="Grossniklaus U."/>
            <person name="Hamada T."/>
            <person name="Haseloff J."/>
            <person name="Hetherington A.J."/>
            <person name="Higo A."/>
            <person name="Hirakawa Y."/>
            <person name="Hundley H.N."/>
            <person name="Ikeda Y."/>
            <person name="Inoue K."/>
            <person name="Inoue S.I."/>
            <person name="Ishida S."/>
            <person name="Jia Q."/>
            <person name="Kakita M."/>
            <person name="Kanazawa T."/>
            <person name="Kawai Y."/>
            <person name="Kawashima T."/>
            <person name="Kennedy M."/>
            <person name="Kinose K."/>
            <person name="Kinoshita T."/>
            <person name="Kohara Y."/>
            <person name="Koide E."/>
            <person name="Komatsu K."/>
            <person name="Kopischke S."/>
            <person name="Kubo M."/>
            <person name="Kyozuka J."/>
            <person name="Lagercrantz U."/>
            <person name="Lin S.S."/>
            <person name="Lindquist E."/>
            <person name="Lipzen A.M."/>
            <person name="Lu C.W."/>
            <person name="De Luna E."/>
            <person name="Martienssen R.A."/>
            <person name="Minamino N."/>
            <person name="Mizutani M."/>
            <person name="Mizutani M."/>
            <person name="Mochizuki N."/>
            <person name="Monte I."/>
            <person name="Mosher R."/>
            <person name="Nagasaki H."/>
            <person name="Nakagami H."/>
            <person name="Naramoto S."/>
            <person name="Nishitani K."/>
            <person name="Ohtani M."/>
            <person name="Okamoto T."/>
            <person name="Okumura M."/>
            <person name="Phillips J."/>
            <person name="Pollak B."/>
            <person name="Reinders A."/>
            <person name="Rovekamp M."/>
            <person name="Sano R."/>
            <person name="Sawa S."/>
            <person name="Schmid M.W."/>
            <person name="Shirakawa M."/>
            <person name="Solano R."/>
            <person name="Spunde A."/>
            <person name="Suetsugu N."/>
            <person name="Sugano S."/>
            <person name="Sugiyama A."/>
            <person name="Sun R."/>
            <person name="Suzuki Y."/>
            <person name="Takenaka M."/>
            <person name="Takezawa D."/>
            <person name="Tomogane H."/>
            <person name="Tsuzuki M."/>
            <person name="Ueda T."/>
            <person name="Umeda M."/>
            <person name="Ward J.M."/>
            <person name="Watanabe Y."/>
            <person name="Yazaki K."/>
            <person name="Yokoyama R."/>
            <person name="Yoshitake Y."/>
            <person name="Yotsui I."/>
            <person name="Zachgo S."/>
            <person name="Schmutz J."/>
        </authorList>
    </citation>
    <scope>NUCLEOTIDE SEQUENCE [LARGE SCALE GENOMIC DNA]</scope>
    <source>
        <strain evidence="3">Tak-1</strain>
    </source>
</reference>
<keyword evidence="3" id="KW-1185">Reference proteome</keyword>
<evidence type="ECO:0000313" key="2">
    <source>
        <dbReference type="EMBL" id="PTQ30221.1"/>
    </source>
</evidence>
<dbReference type="Proteomes" id="UP000244005">
    <property type="component" value="Unassembled WGS sequence"/>
</dbReference>
<gene>
    <name evidence="2" type="ORF">MARPO_0127s0008</name>
</gene>
<sequence length="130" mass="13685">MTCTSTTPMDSRVPGPDPHSTIGTGLQHSYLHHRISAATASSSASEAAAAPTVRNSEAPPKVHWVLRARGGSIMRLDAVLVVVLTLGLTVDAAFEDNSLSGSPDGQVCKKSSLANRRDVEREPSTDLHIS</sequence>
<feature type="region of interest" description="Disordered" evidence="1">
    <location>
        <begin position="41"/>
        <end position="60"/>
    </location>
</feature>
<feature type="compositionally biased region" description="Basic and acidic residues" evidence="1">
    <location>
        <begin position="115"/>
        <end position="130"/>
    </location>
</feature>
<feature type="compositionally biased region" description="Low complexity" evidence="1">
    <location>
        <begin position="41"/>
        <end position="50"/>
    </location>
</feature>
<dbReference type="EMBL" id="KZ772799">
    <property type="protein sequence ID" value="PTQ30221.1"/>
    <property type="molecule type" value="Genomic_DNA"/>
</dbReference>
<feature type="region of interest" description="Disordered" evidence="1">
    <location>
        <begin position="95"/>
        <end position="130"/>
    </location>
</feature>
<proteinExistence type="predicted"/>
<evidence type="ECO:0000313" key="3">
    <source>
        <dbReference type="Proteomes" id="UP000244005"/>
    </source>
</evidence>
<feature type="region of interest" description="Disordered" evidence="1">
    <location>
        <begin position="1"/>
        <end position="24"/>
    </location>
</feature>
<organism evidence="2 3">
    <name type="scientific">Marchantia polymorpha</name>
    <name type="common">Common liverwort</name>
    <name type="synonym">Marchantia aquatica</name>
    <dbReference type="NCBI Taxonomy" id="3197"/>
    <lineage>
        <taxon>Eukaryota</taxon>
        <taxon>Viridiplantae</taxon>
        <taxon>Streptophyta</taxon>
        <taxon>Embryophyta</taxon>
        <taxon>Marchantiophyta</taxon>
        <taxon>Marchantiopsida</taxon>
        <taxon>Marchantiidae</taxon>
        <taxon>Marchantiales</taxon>
        <taxon>Marchantiaceae</taxon>
        <taxon>Marchantia</taxon>
    </lineage>
</organism>
<dbReference type="AlphaFoldDB" id="A0A2R6W8P4"/>
<evidence type="ECO:0000256" key="1">
    <source>
        <dbReference type="SAM" id="MobiDB-lite"/>
    </source>
</evidence>
<name>A0A2R6W8P4_MARPO</name>
<protein>
    <submittedName>
        <fullName evidence="2">Uncharacterized protein</fullName>
    </submittedName>
</protein>